<organism evidence="2 3">
    <name type="scientific">Chara braunii</name>
    <name type="common">Braun's stonewort</name>
    <dbReference type="NCBI Taxonomy" id="69332"/>
    <lineage>
        <taxon>Eukaryota</taxon>
        <taxon>Viridiplantae</taxon>
        <taxon>Streptophyta</taxon>
        <taxon>Charophyceae</taxon>
        <taxon>Charales</taxon>
        <taxon>Characeae</taxon>
        <taxon>Chara</taxon>
    </lineage>
</organism>
<evidence type="ECO:0000256" key="1">
    <source>
        <dbReference type="SAM" id="MobiDB-lite"/>
    </source>
</evidence>
<sequence>MVAEPGKEGLEASRSVTTSGSPQQAHYGQRQPAIAQRKLDLLPTLPLEREDYSGVENSWEETEAGARPGPARRTGTGGKFAWDRSGSVAAGFLKNEEQQGLPRGAGRLATIADSIRRERSFMGDPWDDSYGVKAEEVRLMESWLDQMLAGGLKRPGKPKVGTTTGADDARLLSGSDKEELDGRRLEGGLKSTGLDRPSLAKVMTNPTAIDDLYRAMCIHVKGLHDFVTGLRATFSDEMWQTREEVVSKVMASFHLLVGQTLQMSAEKKGLGWGEEGEVKDEDWEKMFPIDNAVGDSRRALRSRGRWEVRALMAWKMLEKEKEQTQKDARAKEEMQKEIALLKMQVQELRGEKDKAVEGSKAAAAKLETLQKEREKEKEAEKKERERKAQDDKIRAKKNADEKTAAFSPEMDAQKQAGQHNTIKPPQCSTHCLFLTIV</sequence>
<gene>
    <name evidence="2" type="ORF">CBR_g17027</name>
</gene>
<feature type="compositionally biased region" description="Polar residues" evidence="1">
    <location>
        <begin position="14"/>
        <end position="26"/>
    </location>
</feature>
<feature type="compositionally biased region" description="Basic and acidic residues" evidence="1">
    <location>
        <begin position="167"/>
        <end position="180"/>
    </location>
</feature>
<dbReference type="AlphaFoldDB" id="A0A388KUE0"/>
<feature type="compositionally biased region" description="Polar residues" evidence="1">
    <location>
        <begin position="415"/>
        <end position="425"/>
    </location>
</feature>
<name>A0A388KUE0_CHABU</name>
<feature type="compositionally biased region" description="Basic and acidic residues" evidence="1">
    <location>
        <begin position="1"/>
        <end position="11"/>
    </location>
</feature>
<feature type="region of interest" description="Disordered" evidence="1">
    <location>
        <begin position="351"/>
        <end position="425"/>
    </location>
</feature>
<dbReference type="Proteomes" id="UP000265515">
    <property type="component" value="Unassembled WGS sequence"/>
</dbReference>
<evidence type="ECO:0000313" key="3">
    <source>
        <dbReference type="Proteomes" id="UP000265515"/>
    </source>
</evidence>
<feature type="region of interest" description="Disordered" evidence="1">
    <location>
        <begin position="153"/>
        <end position="180"/>
    </location>
</feature>
<dbReference type="EMBL" id="BFEA01000188">
    <property type="protein sequence ID" value="GBG73685.1"/>
    <property type="molecule type" value="Genomic_DNA"/>
</dbReference>
<keyword evidence="3" id="KW-1185">Reference proteome</keyword>
<reference evidence="2 3" key="1">
    <citation type="journal article" date="2018" name="Cell">
        <title>The Chara Genome: Secondary Complexity and Implications for Plant Terrestrialization.</title>
        <authorList>
            <person name="Nishiyama T."/>
            <person name="Sakayama H."/>
            <person name="Vries J.D."/>
            <person name="Buschmann H."/>
            <person name="Saint-Marcoux D."/>
            <person name="Ullrich K.K."/>
            <person name="Haas F.B."/>
            <person name="Vanderstraeten L."/>
            <person name="Becker D."/>
            <person name="Lang D."/>
            <person name="Vosolsobe S."/>
            <person name="Rombauts S."/>
            <person name="Wilhelmsson P.K.I."/>
            <person name="Janitza P."/>
            <person name="Kern R."/>
            <person name="Heyl A."/>
            <person name="Rumpler F."/>
            <person name="Villalobos L.I.A.C."/>
            <person name="Clay J.M."/>
            <person name="Skokan R."/>
            <person name="Toyoda A."/>
            <person name="Suzuki Y."/>
            <person name="Kagoshima H."/>
            <person name="Schijlen E."/>
            <person name="Tajeshwar N."/>
            <person name="Catarino B."/>
            <person name="Hetherington A.J."/>
            <person name="Saltykova A."/>
            <person name="Bonnot C."/>
            <person name="Breuninger H."/>
            <person name="Symeonidi A."/>
            <person name="Radhakrishnan G.V."/>
            <person name="Van Nieuwerburgh F."/>
            <person name="Deforce D."/>
            <person name="Chang C."/>
            <person name="Karol K.G."/>
            <person name="Hedrich R."/>
            <person name="Ulvskov P."/>
            <person name="Glockner G."/>
            <person name="Delwiche C.F."/>
            <person name="Petrasek J."/>
            <person name="Van de Peer Y."/>
            <person name="Friml J."/>
            <person name="Beilby M."/>
            <person name="Dolan L."/>
            <person name="Kohara Y."/>
            <person name="Sugano S."/>
            <person name="Fujiyama A."/>
            <person name="Delaux P.-M."/>
            <person name="Quint M."/>
            <person name="TheiBen G."/>
            <person name="Hagemann M."/>
            <person name="Harholt J."/>
            <person name="Dunand C."/>
            <person name="Zachgo S."/>
            <person name="Langdale J."/>
            <person name="Maumus F."/>
            <person name="Straeten D.V.D."/>
            <person name="Gould S.B."/>
            <person name="Rensing S.A."/>
        </authorList>
    </citation>
    <scope>NUCLEOTIDE SEQUENCE [LARGE SCALE GENOMIC DNA]</scope>
    <source>
        <strain evidence="2 3">S276</strain>
    </source>
</reference>
<evidence type="ECO:0000313" key="2">
    <source>
        <dbReference type="EMBL" id="GBG73685.1"/>
    </source>
</evidence>
<accession>A0A388KUE0</accession>
<proteinExistence type="predicted"/>
<comment type="caution">
    <text evidence="2">The sequence shown here is derived from an EMBL/GenBank/DDBJ whole genome shotgun (WGS) entry which is preliminary data.</text>
</comment>
<feature type="compositionally biased region" description="Low complexity" evidence="1">
    <location>
        <begin position="65"/>
        <end position="74"/>
    </location>
</feature>
<feature type="compositionally biased region" description="Basic and acidic residues" evidence="1">
    <location>
        <begin position="368"/>
        <end position="403"/>
    </location>
</feature>
<protein>
    <submittedName>
        <fullName evidence="2">Uncharacterized protein</fullName>
    </submittedName>
</protein>
<feature type="region of interest" description="Disordered" evidence="1">
    <location>
        <begin position="1"/>
        <end position="80"/>
    </location>
</feature>
<dbReference type="Gramene" id="GBG73685">
    <property type="protein sequence ID" value="GBG73685"/>
    <property type="gene ID" value="CBR_g17027"/>
</dbReference>